<reference evidence="2 3" key="1">
    <citation type="submission" date="2019-05" db="EMBL/GenBank/DDBJ databases">
        <title>Another draft genome of Portunus trituberculatus and its Hox gene families provides insights of decapod evolution.</title>
        <authorList>
            <person name="Jeong J.-H."/>
            <person name="Song I."/>
            <person name="Kim S."/>
            <person name="Choi T."/>
            <person name="Kim D."/>
            <person name="Ryu S."/>
            <person name="Kim W."/>
        </authorList>
    </citation>
    <scope>NUCLEOTIDE SEQUENCE [LARGE SCALE GENOMIC DNA]</scope>
    <source>
        <tissue evidence="2">Muscle</tissue>
    </source>
</reference>
<gene>
    <name evidence="2" type="ORF">E2C01_015943</name>
</gene>
<feature type="signal peptide" evidence="1">
    <location>
        <begin position="1"/>
        <end position="22"/>
    </location>
</feature>
<keyword evidence="1" id="KW-0732">Signal</keyword>
<name>A0A5B7DPF4_PORTR</name>
<protein>
    <submittedName>
        <fullName evidence="2">Uncharacterized protein</fullName>
    </submittedName>
</protein>
<sequence>MASFSTHMAACFLLAVTTAAAGAGVADTWLAGLRHASDAVARDVPLVRPFRGFGCETLHYGNTSHCLVVVQGDTVRESEVYRTSRQAVKAETLTRYEPVGERLSRAPGIRVECEGMTPVKLIPRMCHLFTPADSSRFKGGGKHRELPQHRLASLLDEGKLKFVKDPTLGSIKVKCSNLPYMWVRKMPKLISKPSLEE</sequence>
<dbReference type="EMBL" id="VSRR010001143">
    <property type="protein sequence ID" value="MPC22914.1"/>
    <property type="molecule type" value="Genomic_DNA"/>
</dbReference>
<dbReference type="Proteomes" id="UP000324222">
    <property type="component" value="Unassembled WGS sequence"/>
</dbReference>
<evidence type="ECO:0000256" key="1">
    <source>
        <dbReference type="SAM" id="SignalP"/>
    </source>
</evidence>
<accession>A0A5B7DPF4</accession>
<comment type="caution">
    <text evidence="2">The sequence shown here is derived from an EMBL/GenBank/DDBJ whole genome shotgun (WGS) entry which is preliminary data.</text>
</comment>
<feature type="chain" id="PRO_5022780939" evidence="1">
    <location>
        <begin position="23"/>
        <end position="197"/>
    </location>
</feature>
<evidence type="ECO:0000313" key="2">
    <source>
        <dbReference type="EMBL" id="MPC22914.1"/>
    </source>
</evidence>
<evidence type="ECO:0000313" key="3">
    <source>
        <dbReference type="Proteomes" id="UP000324222"/>
    </source>
</evidence>
<proteinExistence type="predicted"/>
<organism evidence="2 3">
    <name type="scientific">Portunus trituberculatus</name>
    <name type="common">Swimming crab</name>
    <name type="synonym">Neptunus trituberculatus</name>
    <dbReference type="NCBI Taxonomy" id="210409"/>
    <lineage>
        <taxon>Eukaryota</taxon>
        <taxon>Metazoa</taxon>
        <taxon>Ecdysozoa</taxon>
        <taxon>Arthropoda</taxon>
        <taxon>Crustacea</taxon>
        <taxon>Multicrustacea</taxon>
        <taxon>Malacostraca</taxon>
        <taxon>Eumalacostraca</taxon>
        <taxon>Eucarida</taxon>
        <taxon>Decapoda</taxon>
        <taxon>Pleocyemata</taxon>
        <taxon>Brachyura</taxon>
        <taxon>Eubrachyura</taxon>
        <taxon>Portunoidea</taxon>
        <taxon>Portunidae</taxon>
        <taxon>Portuninae</taxon>
        <taxon>Portunus</taxon>
    </lineage>
</organism>
<dbReference type="AlphaFoldDB" id="A0A5B7DPF4"/>
<keyword evidence="3" id="KW-1185">Reference proteome</keyword>